<gene>
    <name evidence="2" type="ORF">SAMN05421761_1314</name>
</gene>
<dbReference type="EMBL" id="FTOP01000031">
    <property type="protein sequence ID" value="SIT17942.1"/>
    <property type="molecule type" value="Genomic_DNA"/>
</dbReference>
<dbReference type="STRING" id="529505.SAMN05421761_1314"/>
<proteinExistence type="predicted"/>
<evidence type="ECO:0000256" key="1">
    <source>
        <dbReference type="SAM" id="Phobius"/>
    </source>
</evidence>
<keyword evidence="1" id="KW-0472">Membrane</keyword>
<keyword evidence="3" id="KW-1185">Reference proteome</keyword>
<dbReference type="Proteomes" id="UP000186026">
    <property type="component" value="Unassembled WGS sequence"/>
</dbReference>
<organism evidence="2 3">
    <name type="scientific">Belliella pelovolcani</name>
    <dbReference type="NCBI Taxonomy" id="529505"/>
    <lineage>
        <taxon>Bacteria</taxon>
        <taxon>Pseudomonadati</taxon>
        <taxon>Bacteroidota</taxon>
        <taxon>Cytophagia</taxon>
        <taxon>Cytophagales</taxon>
        <taxon>Cyclobacteriaceae</taxon>
        <taxon>Belliella</taxon>
    </lineage>
</organism>
<evidence type="ECO:0000313" key="2">
    <source>
        <dbReference type="EMBL" id="SIT17942.1"/>
    </source>
</evidence>
<protein>
    <submittedName>
        <fullName evidence="2">Uncharacterized protein</fullName>
    </submittedName>
</protein>
<reference evidence="3" key="1">
    <citation type="submission" date="2017-01" db="EMBL/GenBank/DDBJ databases">
        <authorList>
            <person name="Varghese N."/>
            <person name="Submissions S."/>
        </authorList>
    </citation>
    <scope>NUCLEOTIDE SEQUENCE [LARGE SCALE GENOMIC DNA]</scope>
    <source>
        <strain evidence="3">DSM 46698</strain>
    </source>
</reference>
<keyword evidence="1" id="KW-1133">Transmembrane helix</keyword>
<dbReference type="AlphaFoldDB" id="A0A1N7Q4Z8"/>
<name>A0A1N7Q4Z8_9BACT</name>
<evidence type="ECO:0000313" key="3">
    <source>
        <dbReference type="Proteomes" id="UP000186026"/>
    </source>
</evidence>
<feature type="transmembrane region" description="Helical" evidence="1">
    <location>
        <begin position="6"/>
        <end position="30"/>
    </location>
</feature>
<accession>A0A1N7Q4Z8</accession>
<sequence>MQLTQFNLIFTIYQFINFYYFLFIKIINIFKCKYEMCRNLGV</sequence>
<keyword evidence="1" id="KW-0812">Transmembrane</keyword>